<dbReference type="Proteomes" id="UP000291591">
    <property type="component" value="Unassembled WGS sequence"/>
</dbReference>
<dbReference type="PANTHER" id="PTHR11559">
    <property type="entry name" value="CARBOXYLESTERASE"/>
    <property type="match status" value="1"/>
</dbReference>
<comment type="caution">
    <text evidence="5">The sequence shown here is derived from an EMBL/GenBank/DDBJ whole genome shotgun (WGS) entry which is preliminary data.</text>
</comment>
<protein>
    <recommendedName>
        <fullName evidence="3">Carboxylic ester hydrolase</fullName>
        <ecNumber evidence="3">3.1.1.-</ecNumber>
    </recommendedName>
</protein>
<keyword evidence="2 3" id="KW-0378">Hydrolase</keyword>
<dbReference type="EC" id="3.1.1.-" evidence="3"/>
<dbReference type="AlphaFoldDB" id="A0A4Q7UVC5"/>
<evidence type="ECO:0000256" key="3">
    <source>
        <dbReference type="RuleBase" id="RU361235"/>
    </source>
</evidence>
<evidence type="ECO:0000256" key="2">
    <source>
        <dbReference type="ARBA" id="ARBA00022801"/>
    </source>
</evidence>
<dbReference type="EMBL" id="SHKL01000001">
    <property type="protein sequence ID" value="RZT84023.1"/>
    <property type="molecule type" value="Genomic_DNA"/>
</dbReference>
<feature type="domain" description="Carboxylesterase type B" evidence="4">
    <location>
        <begin position="13"/>
        <end position="316"/>
    </location>
</feature>
<dbReference type="PROSITE" id="PS00122">
    <property type="entry name" value="CARBOXYLESTERASE_B_1"/>
    <property type="match status" value="1"/>
</dbReference>
<dbReference type="InterPro" id="IPR029058">
    <property type="entry name" value="AB_hydrolase_fold"/>
</dbReference>
<name>A0A4Q7UVC5_PSEST</name>
<dbReference type="GO" id="GO:0016787">
    <property type="term" value="F:hydrolase activity"/>
    <property type="evidence" value="ECO:0007669"/>
    <property type="project" value="UniProtKB-KW"/>
</dbReference>
<comment type="similarity">
    <text evidence="1 3">Belongs to the type-B carboxylesterase/lipase family.</text>
</comment>
<dbReference type="OrthoDB" id="4308422at2"/>
<dbReference type="InterPro" id="IPR002018">
    <property type="entry name" value="CarbesteraseB"/>
</dbReference>
<sequence>MRPVEENAPRWDVPAGTVLGWRDDGVLRATGIRYATAARFHHPVPEPRASEPIDATSWSLACPQEPVELLDRLLLDPQGTLKADEDCLRVSVTVPATAGADDALPVMVFIHGGSYTSGAGDAPVFDVAPLVREQGVVVVSVTYRLGLFGYLGVDDRPANLGLFDQIEALRWVRRNIAGFGGDPGNVTLFGQSAGGDAIAHLMIADGTRGLFRRAIVQSAPLGISRGRAGMSRAMAAVARDLDPDAPADEIVAARGRVVRESGISGLKAAMPFGTQYGHAPLPAEDDLDEAWLAVAPDVDVLIGTTSRETALFVSMLPALDRVLNLPVLGRLIGDRIVRATTRRVYADAAGEFARRHRRGGGRGYRYVLGWGAPGSPYVGAHMVDLPLLFGTRSSWDGAALIAGAPWSDVEERGRELRRVWADFARTGEAEPVAVPGFLDLDDL</sequence>
<proteinExistence type="inferred from homology"/>
<evidence type="ECO:0000256" key="1">
    <source>
        <dbReference type="ARBA" id="ARBA00005964"/>
    </source>
</evidence>
<dbReference type="Gene3D" id="3.40.50.1820">
    <property type="entry name" value="alpha/beta hydrolase"/>
    <property type="match status" value="1"/>
</dbReference>
<keyword evidence="6" id="KW-1185">Reference proteome</keyword>
<dbReference type="InterPro" id="IPR050309">
    <property type="entry name" value="Type-B_Carboxylest/Lipase"/>
</dbReference>
<organism evidence="5 6">
    <name type="scientific">Pseudonocardia sediminis</name>
    <dbReference type="NCBI Taxonomy" id="1397368"/>
    <lineage>
        <taxon>Bacteria</taxon>
        <taxon>Bacillati</taxon>
        <taxon>Actinomycetota</taxon>
        <taxon>Actinomycetes</taxon>
        <taxon>Pseudonocardiales</taxon>
        <taxon>Pseudonocardiaceae</taxon>
        <taxon>Pseudonocardia</taxon>
    </lineage>
</organism>
<evidence type="ECO:0000313" key="6">
    <source>
        <dbReference type="Proteomes" id="UP000291591"/>
    </source>
</evidence>
<dbReference type="SUPFAM" id="SSF53474">
    <property type="entry name" value="alpha/beta-Hydrolases"/>
    <property type="match status" value="1"/>
</dbReference>
<accession>A0A4Q7UVC5</accession>
<gene>
    <name evidence="5" type="ORF">EV383_0856</name>
</gene>
<dbReference type="Pfam" id="PF00135">
    <property type="entry name" value="COesterase"/>
    <property type="match status" value="1"/>
</dbReference>
<evidence type="ECO:0000313" key="5">
    <source>
        <dbReference type="EMBL" id="RZT84023.1"/>
    </source>
</evidence>
<evidence type="ECO:0000259" key="4">
    <source>
        <dbReference type="Pfam" id="PF00135"/>
    </source>
</evidence>
<dbReference type="InterPro" id="IPR019826">
    <property type="entry name" value="Carboxylesterase_B_AS"/>
</dbReference>
<reference evidence="5 6" key="1">
    <citation type="submission" date="2019-02" db="EMBL/GenBank/DDBJ databases">
        <title>Sequencing the genomes of 1000 actinobacteria strains.</title>
        <authorList>
            <person name="Klenk H.-P."/>
        </authorList>
    </citation>
    <scope>NUCLEOTIDE SEQUENCE [LARGE SCALE GENOMIC DNA]</scope>
    <source>
        <strain evidence="5 6">DSM 45779</strain>
    </source>
</reference>